<dbReference type="RefSeq" id="WP_157079484.1">
    <property type="nucleotide sequence ID" value="NZ_JAADZU010000081.1"/>
</dbReference>
<evidence type="ECO:0000313" key="3">
    <source>
        <dbReference type="Proteomes" id="UP000466307"/>
    </source>
</evidence>
<dbReference type="Proteomes" id="UP000466307">
    <property type="component" value="Unassembled WGS sequence"/>
</dbReference>
<proteinExistence type="predicted"/>
<accession>A0A7K3LU94</accession>
<keyword evidence="1" id="KW-0732">Signal</keyword>
<evidence type="ECO:0000256" key="1">
    <source>
        <dbReference type="SAM" id="SignalP"/>
    </source>
</evidence>
<protein>
    <submittedName>
        <fullName evidence="2">Uncharacterized protein</fullName>
    </submittedName>
</protein>
<evidence type="ECO:0000313" key="2">
    <source>
        <dbReference type="EMBL" id="NDK91739.1"/>
    </source>
</evidence>
<gene>
    <name evidence="2" type="ORF">GYA93_19485</name>
</gene>
<keyword evidence="3" id="KW-1185">Reference proteome</keyword>
<dbReference type="EMBL" id="JAADZU010000081">
    <property type="protein sequence ID" value="NDK91739.1"/>
    <property type="molecule type" value="Genomic_DNA"/>
</dbReference>
<feature type="chain" id="PRO_5038864192" evidence="1">
    <location>
        <begin position="39"/>
        <end position="167"/>
    </location>
</feature>
<reference evidence="2 3" key="1">
    <citation type="submission" date="2020-01" db="EMBL/GenBank/DDBJ databases">
        <title>Investigation of new actinobacteria for the biodesulphurisation of diesel fuel.</title>
        <authorList>
            <person name="Athi Narayanan S.M."/>
        </authorList>
    </citation>
    <scope>NUCLEOTIDE SEQUENCE [LARGE SCALE GENOMIC DNA]</scope>
    <source>
        <strain evidence="2 3">213E</strain>
    </source>
</reference>
<sequence>MTTGRSRHSRGGCVSIRVAVLGVALALGSGAGVAVAQADPYVPGGRDARITDLPSVAYGPACGGVVTAFAHTTPQHPDAVEFAVAGGFFGISGTGRPCSVTATIGWHNLTTGAHGTVSGPATGNLPGLGENQGGFARTVRTGRGTVRFTLTTDRPHLPRPAADIRTY</sequence>
<dbReference type="AlphaFoldDB" id="A0A7K3LU94"/>
<comment type="caution">
    <text evidence="2">The sequence shown here is derived from an EMBL/GenBank/DDBJ whole genome shotgun (WGS) entry which is preliminary data.</text>
</comment>
<feature type="signal peptide" evidence="1">
    <location>
        <begin position="1"/>
        <end position="38"/>
    </location>
</feature>
<name>A0A7K3LU94_9ACTN</name>
<organism evidence="2 3">
    <name type="scientific">Gordonia desulfuricans</name>
    <dbReference type="NCBI Taxonomy" id="89051"/>
    <lineage>
        <taxon>Bacteria</taxon>
        <taxon>Bacillati</taxon>
        <taxon>Actinomycetota</taxon>
        <taxon>Actinomycetes</taxon>
        <taxon>Mycobacteriales</taxon>
        <taxon>Gordoniaceae</taxon>
        <taxon>Gordonia</taxon>
    </lineage>
</organism>